<evidence type="ECO:0000313" key="2">
    <source>
        <dbReference type="Proteomes" id="UP001223712"/>
    </source>
</evidence>
<protein>
    <submittedName>
        <fullName evidence="1">Uncharacterized protein</fullName>
    </submittedName>
</protein>
<evidence type="ECO:0000313" key="1">
    <source>
        <dbReference type="EMBL" id="MDN3702174.1"/>
    </source>
</evidence>
<reference evidence="2" key="1">
    <citation type="journal article" date="2019" name="Int. J. Syst. Evol. Microbiol.">
        <title>The Global Catalogue of Microorganisms (GCM) 10K type strain sequencing project: providing services to taxonomists for standard genome sequencing and annotation.</title>
        <authorList>
            <consortium name="The Broad Institute Genomics Platform"/>
            <consortium name="The Broad Institute Genome Sequencing Center for Infectious Disease"/>
            <person name="Wu L."/>
            <person name="Ma J."/>
        </authorList>
    </citation>
    <scope>NUCLEOTIDE SEQUENCE [LARGE SCALE GENOMIC DNA]</scope>
    <source>
        <strain evidence="2">CECT 7226</strain>
    </source>
</reference>
<gene>
    <name evidence="1" type="ORF">QWY96_17020</name>
</gene>
<dbReference type="RefSeq" id="WP_261839950.1">
    <property type="nucleotide sequence ID" value="NZ_AP025459.1"/>
</dbReference>
<organism evidence="1 2">
    <name type="scientific">Vibrio artabrorum</name>
    <dbReference type="NCBI Taxonomy" id="446374"/>
    <lineage>
        <taxon>Bacteria</taxon>
        <taxon>Pseudomonadati</taxon>
        <taxon>Pseudomonadota</taxon>
        <taxon>Gammaproteobacteria</taxon>
        <taxon>Vibrionales</taxon>
        <taxon>Vibrionaceae</taxon>
        <taxon>Vibrio</taxon>
    </lineage>
</organism>
<comment type="caution">
    <text evidence="1">The sequence shown here is derived from an EMBL/GenBank/DDBJ whole genome shotgun (WGS) entry which is preliminary data.</text>
</comment>
<name>A0ABT8CL01_9VIBR</name>
<proteinExistence type="predicted"/>
<keyword evidence="2" id="KW-1185">Reference proteome</keyword>
<dbReference type="EMBL" id="JAUFQY010000002">
    <property type="protein sequence ID" value="MDN3702174.1"/>
    <property type="molecule type" value="Genomic_DNA"/>
</dbReference>
<sequence>MQIENDKDVQLEIANQYELAFPCIKQALKSKNTLSEIKVIQHRLLTYKEILLHQNMLNENELKNAFSALKPSEKRTVQAGIKTIDDTVKEIDDIIEKYSRKVILTLS</sequence>
<dbReference type="Proteomes" id="UP001223712">
    <property type="component" value="Unassembled WGS sequence"/>
</dbReference>
<accession>A0ABT8CL01</accession>